<dbReference type="InterPro" id="IPR027396">
    <property type="entry name" value="DsrEFH-like"/>
</dbReference>
<name>A0A3B1B5S0_9ZZZZ</name>
<dbReference type="PANTHER" id="PTHR37691">
    <property type="entry name" value="BLR3518 PROTEIN"/>
    <property type="match status" value="1"/>
</dbReference>
<dbReference type="InterPro" id="IPR003787">
    <property type="entry name" value="Sulphur_relay_DsrE/F-like"/>
</dbReference>
<sequence length="167" mass="19651">MHYLALLLLLFSATLSYSEEAKFEQTPYVEPKVVFEFYFDNPEKISSALYWIRSYINPLIDEPYNYAPEFMDIKVIIHGTEIVTLAKNNYKKYKTIVDRMNYYHQLGVDFRVCALAANDFGYTKKDFQSFVTIVPSAIIELGHWQQEGYALISPRIMDKKFTIEEIR</sequence>
<reference evidence="1" key="1">
    <citation type="submission" date="2018-06" db="EMBL/GenBank/DDBJ databases">
        <authorList>
            <person name="Zhirakovskaya E."/>
        </authorList>
    </citation>
    <scope>NUCLEOTIDE SEQUENCE</scope>
</reference>
<protein>
    <submittedName>
        <fullName evidence="1">Uncharacterized protein</fullName>
    </submittedName>
</protein>
<dbReference type="EMBL" id="UOFY01000003">
    <property type="protein sequence ID" value="VAX05620.1"/>
    <property type="molecule type" value="Genomic_DNA"/>
</dbReference>
<evidence type="ECO:0000313" key="1">
    <source>
        <dbReference type="EMBL" id="VAX05620.1"/>
    </source>
</evidence>
<dbReference type="Gene3D" id="3.40.1260.10">
    <property type="entry name" value="DsrEFH-like"/>
    <property type="match status" value="1"/>
</dbReference>
<dbReference type="SUPFAM" id="SSF75169">
    <property type="entry name" value="DsrEFH-like"/>
    <property type="match status" value="1"/>
</dbReference>
<organism evidence="1">
    <name type="scientific">hydrothermal vent metagenome</name>
    <dbReference type="NCBI Taxonomy" id="652676"/>
    <lineage>
        <taxon>unclassified sequences</taxon>
        <taxon>metagenomes</taxon>
        <taxon>ecological metagenomes</taxon>
    </lineage>
</organism>
<dbReference type="Pfam" id="PF02635">
    <property type="entry name" value="DsrE"/>
    <property type="match status" value="1"/>
</dbReference>
<accession>A0A3B1B5S0</accession>
<proteinExistence type="predicted"/>
<gene>
    <name evidence="1" type="ORF">MNBD_GAMMA25-1062</name>
</gene>
<dbReference type="AlphaFoldDB" id="A0A3B1B5S0"/>
<dbReference type="PANTHER" id="PTHR37691:SF1">
    <property type="entry name" value="BLR3518 PROTEIN"/>
    <property type="match status" value="1"/>
</dbReference>